<dbReference type="GeneID" id="93569607"/>
<dbReference type="OrthoDB" id="10367094at2759"/>
<reference evidence="2" key="1">
    <citation type="journal article" date="2017" name="Genome Biol.">
        <title>Comparative genomics reveals high biological diversity and specific adaptations in the industrially and medically important fungal genus Aspergillus.</title>
        <authorList>
            <person name="de Vries R.P."/>
            <person name="Riley R."/>
            <person name="Wiebenga A."/>
            <person name="Aguilar-Osorio G."/>
            <person name="Amillis S."/>
            <person name="Uchima C.A."/>
            <person name="Anderluh G."/>
            <person name="Asadollahi M."/>
            <person name="Askin M."/>
            <person name="Barry K."/>
            <person name="Battaglia E."/>
            <person name="Bayram O."/>
            <person name="Benocci T."/>
            <person name="Braus-Stromeyer S.A."/>
            <person name="Caldana C."/>
            <person name="Canovas D."/>
            <person name="Cerqueira G.C."/>
            <person name="Chen F."/>
            <person name="Chen W."/>
            <person name="Choi C."/>
            <person name="Clum A."/>
            <person name="Dos Santos R.A."/>
            <person name="Damasio A.R."/>
            <person name="Diallinas G."/>
            <person name="Emri T."/>
            <person name="Fekete E."/>
            <person name="Flipphi M."/>
            <person name="Freyberg S."/>
            <person name="Gallo A."/>
            <person name="Gournas C."/>
            <person name="Habgood R."/>
            <person name="Hainaut M."/>
            <person name="Harispe M.L."/>
            <person name="Henrissat B."/>
            <person name="Hilden K.S."/>
            <person name="Hope R."/>
            <person name="Hossain A."/>
            <person name="Karabika E."/>
            <person name="Karaffa L."/>
            <person name="Karanyi Z."/>
            <person name="Krasevec N."/>
            <person name="Kuo A."/>
            <person name="Kusch H."/>
            <person name="LaButti K."/>
            <person name="Lagendijk E.L."/>
            <person name="Lapidus A."/>
            <person name="Levasseur A."/>
            <person name="Lindquist E."/>
            <person name="Lipzen A."/>
            <person name="Logrieco A.F."/>
            <person name="MacCabe A."/>
            <person name="Maekelae M.R."/>
            <person name="Malavazi I."/>
            <person name="Melin P."/>
            <person name="Meyer V."/>
            <person name="Mielnichuk N."/>
            <person name="Miskei M."/>
            <person name="Molnar A.P."/>
            <person name="Mule G."/>
            <person name="Ngan C.Y."/>
            <person name="Orejas M."/>
            <person name="Orosz E."/>
            <person name="Ouedraogo J.P."/>
            <person name="Overkamp K.M."/>
            <person name="Park H.-S."/>
            <person name="Perrone G."/>
            <person name="Piumi F."/>
            <person name="Punt P.J."/>
            <person name="Ram A.F."/>
            <person name="Ramon A."/>
            <person name="Rauscher S."/>
            <person name="Record E."/>
            <person name="Riano-Pachon D.M."/>
            <person name="Robert V."/>
            <person name="Roehrig J."/>
            <person name="Ruller R."/>
            <person name="Salamov A."/>
            <person name="Salih N.S."/>
            <person name="Samson R.A."/>
            <person name="Sandor E."/>
            <person name="Sanguinetti M."/>
            <person name="Schuetze T."/>
            <person name="Sepcic K."/>
            <person name="Shelest E."/>
            <person name="Sherlock G."/>
            <person name="Sophianopoulou V."/>
            <person name="Squina F.M."/>
            <person name="Sun H."/>
            <person name="Susca A."/>
            <person name="Todd R.B."/>
            <person name="Tsang A."/>
            <person name="Unkles S.E."/>
            <person name="van de Wiele N."/>
            <person name="van Rossen-Uffink D."/>
            <person name="Oliveira J.V."/>
            <person name="Vesth T.C."/>
            <person name="Visser J."/>
            <person name="Yu J.-H."/>
            <person name="Zhou M."/>
            <person name="Andersen M.R."/>
            <person name="Archer D.B."/>
            <person name="Baker S.E."/>
            <person name="Benoit I."/>
            <person name="Brakhage A.A."/>
            <person name="Braus G.H."/>
            <person name="Fischer R."/>
            <person name="Frisvad J.C."/>
            <person name="Goldman G.H."/>
            <person name="Houbraken J."/>
            <person name="Oakley B."/>
            <person name="Pocsi I."/>
            <person name="Scazzocchio C."/>
            <person name="Seiboth B."/>
            <person name="vanKuyk P.A."/>
            <person name="Wortman J."/>
            <person name="Dyer P.S."/>
            <person name="Grigoriev I.V."/>
        </authorList>
    </citation>
    <scope>NUCLEOTIDE SEQUENCE [LARGE SCALE GENOMIC DNA]</scope>
    <source>
        <strain evidence="2">CBS 101740 / IMI 381727 / IBT 21946</strain>
    </source>
</reference>
<organism evidence="1 2">
    <name type="scientific">Aspergillus brasiliensis (strain CBS 101740 / IMI 381727 / IBT 21946)</name>
    <dbReference type="NCBI Taxonomy" id="767769"/>
    <lineage>
        <taxon>Eukaryota</taxon>
        <taxon>Fungi</taxon>
        <taxon>Dikarya</taxon>
        <taxon>Ascomycota</taxon>
        <taxon>Pezizomycotina</taxon>
        <taxon>Eurotiomycetes</taxon>
        <taxon>Eurotiomycetidae</taxon>
        <taxon>Eurotiales</taxon>
        <taxon>Aspergillaceae</taxon>
        <taxon>Aspergillus</taxon>
        <taxon>Aspergillus subgen. Circumdati</taxon>
    </lineage>
</organism>
<dbReference type="RefSeq" id="XP_067483132.1">
    <property type="nucleotide sequence ID" value="XM_067617119.1"/>
</dbReference>
<protein>
    <submittedName>
        <fullName evidence="1">Uncharacterized protein</fullName>
    </submittedName>
</protein>
<dbReference type="Proteomes" id="UP000184499">
    <property type="component" value="Unassembled WGS sequence"/>
</dbReference>
<feature type="non-terminal residue" evidence="1">
    <location>
        <position position="1"/>
    </location>
</feature>
<name>A0A1L9UVZ1_ASPBC</name>
<gene>
    <name evidence="1" type="ORF">ASPBRDRAFT_117794</name>
</gene>
<dbReference type="AlphaFoldDB" id="A0A1L9UVZ1"/>
<keyword evidence="2" id="KW-1185">Reference proteome</keyword>
<proteinExistence type="predicted"/>
<evidence type="ECO:0000313" key="2">
    <source>
        <dbReference type="Proteomes" id="UP000184499"/>
    </source>
</evidence>
<accession>A0A1L9UVZ1</accession>
<evidence type="ECO:0000313" key="1">
    <source>
        <dbReference type="EMBL" id="OJJ75885.1"/>
    </source>
</evidence>
<dbReference type="EMBL" id="KV878680">
    <property type="protein sequence ID" value="OJJ75885.1"/>
    <property type="molecule type" value="Genomic_DNA"/>
</dbReference>
<dbReference type="VEuPathDB" id="FungiDB:ASPBRDRAFT_117794"/>
<sequence>RDKQDASRTGVEGYRRLENEGDHIHVSGDNDMHIVPCIVDQWMLLDSLLVSGFGPTGALPCSDVDHQALLLSNNSILTACMVCTLEMATSLVVGERLRGGAHGLADLVLKELQLSRP</sequence>